<name>R9GRX8_9SPHI</name>
<accession>R9GRX8</accession>
<dbReference type="Proteomes" id="UP000014174">
    <property type="component" value="Unassembled WGS sequence"/>
</dbReference>
<dbReference type="PROSITE" id="PS51257">
    <property type="entry name" value="PROKAR_LIPOPROTEIN"/>
    <property type="match status" value="1"/>
</dbReference>
<dbReference type="InterPro" id="IPR004843">
    <property type="entry name" value="Calcineurin-like_PHP"/>
</dbReference>
<dbReference type="eggNOG" id="COG1409">
    <property type="taxonomic scope" value="Bacteria"/>
</dbReference>
<evidence type="ECO:0000313" key="2">
    <source>
        <dbReference type="EMBL" id="EOR94300.1"/>
    </source>
</evidence>
<gene>
    <name evidence="2" type="ORF">ADIARSV_2541</name>
</gene>
<organism evidence="2 3">
    <name type="scientific">Arcticibacter svalbardensis MN12-7</name>
    <dbReference type="NCBI Taxonomy" id="1150600"/>
    <lineage>
        <taxon>Bacteria</taxon>
        <taxon>Pseudomonadati</taxon>
        <taxon>Bacteroidota</taxon>
        <taxon>Sphingobacteriia</taxon>
        <taxon>Sphingobacteriales</taxon>
        <taxon>Sphingobacteriaceae</taxon>
        <taxon>Arcticibacter</taxon>
    </lineage>
</organism>
<evidence type="ECO:0000313" key="3">
    <source>
        <dbReference type="Proteomes" id="UP000014174"/>
    </source>
</evidence>
<dbReference type="PANTHER" id="PTHR43143:SF1">
    <property type="entry name" value="SERINE_THREONINE-PROTEIN PHOSPHATASE CPPED1"/>
    <property type="match status" value="1"/>
</dbReference>
<evidence type="ECO:0000259" key="1">
    <source>
        <dbReference type="Pfam" id="PF00149"/>
    </source>
</evidence>
<dbReference type="InterPro" id="IPR051918">
    <property type="entry name" value="STPP_CPPED1"/>
</dbReference>
<dbReference type="InterPro" id="IPR029052">
    <property type="entry name" value="Metallo-depent_PP-like"/>
</dbReference>
<keyword evidence="3" id="KW-1185">Reference proteome</keyword>
<protein>
    <submittedName>
        <fullName evidence="2">Metallophosphoesterase</fullName>
    </submittedName>
</protein>
<dbReference type="Pfam" id="PF00149">
    <property type="entry name" value="Metallophos"/>
    <property type="match status" value="1"/>
</dbReference>
<dbReference type="OrthoDB" id="5464520at2"/>
<dbReference type="RefSeq" id="WP_016195772.1">
    <property type="nucleotide sequence ID" value="NZ_AQPN01000090.1"/>
</dbReference>
<dbReference type="PANTHER" id="PTHR43143">
    <property type="entry name" value="METALLOPHOSPHOESTERASE, CALCINEURIN SUPERFAMILY"/>
    <property type="match status" value="1"/>
</dbReference>
<dbReference type="Gene3D" id="3.60.21.10">
    <property type="match status" value="1"/>
</dbReference>
<feature type="domain" description="Calcineurin-like phosphoesterase" evidence="1">
    <location>
        <begin position="55"/>
        <end position="226"/>
    </location>
</feature>
<sequence length="267" mass="30354">MYSRIFLYLIFSAWLLQSCDSIEYSPNQAFDAESPKDINKKNLKWLAETPGDDTLRFVLTGDSQREYIYSEKLVETINKIPGVDFVILDGDISDFGLLQEMEWVNAIFSKLKMPYLGVIGNHDLVANGEDVFQRMYGNLNYSFIYQGVKFVCHNTNSREASFNGYVPDLNWLKQEMAPEEGVNAYIAVAHVPPYPGDFDPALVENYINVVNGSPNTLAALFAHTHTAGVSYFHDQNIPYIVTNAIENREFVLVEIVKGKLTYKNVEY</sequence>
<dbReference type="EMBL" id="AQPN01000090">
    <property type="protein sequence ID" value="EOR94300.1"/>
    <property type="molecule type" value="Genomic_DNA"/>
</dbReference>
<dbReference type="PATRIC" id="fig|1150600.3.peg.2515"/>
<dbReference type="STRING" id="1150600.ADIARSV_2541"/>
<dbReference type="SUPFAM" id="SSF56300">
    <property type="entry name" value="Metallo-dependent phosphatases"/>
    <property type="match status" value="1"/>
</dbReference>
<dbReference type="GO" id="GO:0016787">
    <property type="term" value="F:hydrolase activity"/>
    <property type="evidence" value="ECO:0007669"/>
    <property type="project" value="InterPro"/>
</dbReference>
<reference evidence="2 3" key="1">
    <citation type="journal article" date="2013" name="Genome Announc.">
        <title>Draft Genome Sequence of Arcticibacter svalbardensis Strain MN12-7T, a Member of the Family Sphingobacteriaceae Isolated from an Arctic Soil Sample.</title>
        <authorList>
            <person name="Shivaji S."/>
            <person name="Ara S."/>
            <person name="Prasad S."/>
            <person name="Manasa B.P."/>
            <person name="Begum Z."/>
            <person name="Singh A."/>
            <person name="Kumar Pinnaka A."/>
        </authorList>
    </citation>
    <scope>NUCLEOTIDE SEQUENCE [LARGE SCALE GENOMIC DNA]</scope>
    <source>
        <strain evidence="2 3">MN12-7</strain>
    </source>
</reference>
<dbReference type="AlphaFoldDB" id="R9GRX8"/>
<proteinExistence type="predicted"/>
<comment type="caution">
    <text evidence="2">The sequence shown here is derived from an EMBL/GenBank/DDBJ whole genome shotgun (WGS) entry which is preliminary data.</text>
</comment>